<evidence type="ECO:0000256" key="2">
    <source>
        <dbReference type="ARBA" id="ARBA00022448"/>
    </source>
</evidence>
<dbReference type="PANTHER" id="PTHR30290:SF9">
    <property type="entry name" value="OLIGOPEPTIDE-BINDING PROTEIN APPA"/>
    <property type="match status" value="1"/>
</dbReference>
<evidence type="ECO:0000313" key="7">
    <source>
        <dbReference type="Proteomes" id="UP000675781"/>
    </source>
</evidence>
<dbReference type="EMBL" id="JAGSOG010000014">
    <property type="protein sequence ID" value="MBR7832648.1"/>
    <property type="molecule type" value="Genomic_DNA"/>
</dbReference>
<evidence type="ECO:0000256" key="4">
    <source>
        <dbReference type="SAM" id="SignalP"/>
    </source>
</evidence>
<dbReference type="GO" id="GO:0015833">
    <property type="term" value="P:peptide transport"/>
    <property type="evidence" value="ECO:0007669"/>
    <property type="project" value="TreeGrafter"/>
</dbReference>
<keyword evidence="7" id="KW-1185">Reference proteome</keyword>
<name>A0A941IQ75_9ACTN</name>
<dbReference type="SUPFAM" id="SSF53850">
    <property type="entry name" value="Periplasmic binding protein-like II"/>
    <property type="match status" value="1"/>
</dbReference>
<gene>
    <name evidence="6" type="ORF">KDL01_05220</name>
</gene>
<dbReference type="InterPro" id="IPR039424">
    <property type="entry name" value="SBP_5"/>
</dbReference>
<dbReference type="Gene3D" id="3.10.105.10">
    <property type="entry name" value="Dipeptide-binding Protein, Domain 3"/>
    <property type="match status" value="1"/>
</dbReference>
<reference evidence="6" key="1">
    <citation type="submission" date="2021-04" db="EMBL/GenBank/DDBJ databases">
        <title>Genome based classification of Actinospica acidithermotolerans sp. nov., an actinobacterium isolated from an Indonesian hot spring.</title>
        <authorList>
            <person name="Kusuma A.B."/>
            <person name="Putra K.E."/>
            <person name="Nafisah S."/>
            <person name="Loh J."/>
            <person name="Nouioui I."/>
            <person name="Goodfellow M."/>
        </authorList>
    </citation>
    <scope>NUCLEOTIDE SEQUENCE</scope>
    <source>
        <strain evidence="6">CSCA 57</strain>
    </source>
</reference>
<dbReference type="GO" id="GO:1904680">
    <property type="term" value="F:peptide transmembrane transporter activity"/>
    <property type="evidence" value="ECO:0007669"/>
    <property type="project" value="TreeGrafter"/>
</dbReference>
<dbReference type="GO" id="GO:0043190">
    <property type="term" value="C:ATP-binding cassette (ABC) transporter complex"/>
    <property type="evidence" value="ECO:0007669"/>
    <property type="project" value="InterPro"/>
</dbReference>
<dbReference type="Gene3D" id="3.40.190.10">
    <property type="entry name" value="Periplasmic binding protein-like II"/>
    <property type="match status" value="1"/>
</dbReference>
<dbReference type="PROSITE" id="PS51257">
    <property type="entry name" value="PROKAR_LIPOPROTEIN"/>
    <property type="match status" value="1"/>
</dbReference>
<feature type="signal peptide" evidence="4">
    <location>
        <begin position="1"/>
        <end position="22"/>
    </location>
</feature>
<evidence type="ECO:0000256" key="1">
    <source>
        <dbReference type="ARBA" id="ARBA00005695"/>
    </source>
</evidence>
<evidence type="ECO:0000256" key="3">
    <source>
        <dbReference type="ARBA" id="ARBA00022729"/>
    </source>
</evidence>
<keyword evidence="2" id="KW-0813">Transport</keyword>
<dbReference type="PANTHER" id="PTHR30290">
    <property type="entry name" value="PERIPLASMIC BINDING COMPONENT OF ABC TRANSPORTER"/>
    <property type="match status" value="1"/>
</dbReference>
<dbReference type="PIRSF" id="PIRSF002741">
    <property type="entry name" value="MppA"/>
    <property type="match status" value="1"/>
</dbReference>
<comment type="similarity">
    <text evidence="1">Belongs to the bacterial solute-binding protein 5 family.</text>
</comment>
<dbReference type="InterPro" id="IPR030678">
    <property type="entry name" value="Peptide/Ni-bd"/>
</dbReference>
<dbReference type="Proteomes" id="UP000675781">
    <property type="component" value="Unassembled WGS sequence"/>
</dbReference>
<dbReference type="AlphaFoldDB" id="A0A941IQ75"/>
<evidence type="ECO:0000259" key="5">
    <source>
        <dbReference type="Pfam" id="PF00496"/>
    </source>
</evidence>
<dbReference type="Gene3D" id="3.90.76.10">
    <property type="entry name" value="Dipeptide-binding Protein, Domain 1"/>
    <property type="match status" value="1"/>
</dbReference>
<proteinExistence type="inferred from homology"/>
<comment type="caution">
    <text evidence="6">The sequence shown here is derived from an EMBL/GenBank/DDBJ whole genome shotgun (WGS) entry which is preliminary data.</text>
</comment>
<organism evidence="6 7">
    <name type="scientific">Actinospica durhamensis</name>
    <dbReference type="NCBI Taxonomy" id="1508375"/>
    <lineage>
        <taxon>Bacteria</taxon>
        <taxon>Bacillati</taxon>
        <taxon>Actinomycetota</taxon>
        <taxon>Actinomycetes</taxon>
        <taxon>Catenulisporales</taxon>
        <taxon>Actinospicaceae</taxon>
        <taxon>Actinospica</taxon>
    </lineage>
</organism>
<protein>
    <submittedName>
        <fullName evidence="6">ABC transporter substrate-binding protein</fullName>
    </submittedName>
</protein>
<feature type="chain" id="PRO_5037795810" evidence="4">
    <location>
        <begin position="23"/>
        <end position="571"/>
    </location>
</feature>
<keyword evidence="3 4" id="KW-0732">Signal</keyword>
<accession>A0A941IQ75</accession>
<dbReference type="InterPro" id="IPR000914">
    <property type="entry name" value="SBP_5_dom"/>
</dbReference>
<sequence>MRRTTVVAAGAAIGLAATAALAGCSSTQHVGGSSGGSSTGASATGAHKPGGVVTISNEQGQTWSCAFNPFSPSYQLQSLGMIYEPLVYVDALDNQKETDMLATGYTWNADKTQITFTVRPGVTWSDGKPFTAADVAFTFNLLKQDPALDLYSLWSAAGLTSATASGNTAVLTFKQNAQTYFYNFADQVGIVPEHLWSEKSTFGGKSPDQWSDPTPVGTGPYEVNPCTANNIQYTANPHYWQPSEPAIQKVEYPAYLSNDPANNDLASGKDNWGNQFVPNIQSFYLSKSPSYHTWSPPVSNVALFPNLKQGATATLAVREAISYAIDRTKISDIGENGQEPPANQSGIITPTFSQYQDVANLQTSGYATTATSANTQKAESLLSGAGYSPAHPLNLTVISITGYTDWDADLAVMKSELAAIGINLTVDDETNGTYFSNLQNGTFQLAYYGETGGPTPYTELREELLSQNSAPIGQPASTNYERYSNPAVDSLLDQYATASAASQISIIQQVSDYMTKDLPIIPVVENVDWFQYDDQDIKGWPTASDPYAQPGPAIVPDMEQVLLHLYSASAQ</sequence>
<evidence type="ECO:0000313" key="6">
    <source>
        <dbReference type="EMBL" id="MBR7832648.1"/>
    </source>
</evidence>
<dbReference type="Pfam" id="PF00496">
    <property type="entry name" value="SBP_bac_5"/>
    <property type="match status" value="1"/>
</dbReference>
<dbReference type="CDD" id="cd08509">
    <property type="entry name" value="PBP2_TmCBP_oligosaccharides_like"/>
    <property type="match status" value="1"/>
</dbReference>
<feature type="domain" description="Solute-binding protein family 5" evidence="5">
    <location>
        <begin position="100"/>
        <end position="456"/>
    </location>
</feature>
<dbReference type="GO" id="GO:0042597">
    <property type="term" value="C:periplasmic space"/>
    <property type="evidence" value="ECO:0007669"/>
    <property type="project" value="UniProtKB-ARBA"/>
</dbReference>
<dbReference type="RefSeq" id="WP_212527173.1">
    <property type="nucleotide sequence ID" value="NZ_JAGSOG010000014.1"/>
</dbReference>